<dbReference type="EMBL" id="CAXJIO010000018">
    <property type="protein sequence ID" value="CAL2104647.1"/>
    <property type="molecule type" value="Genomic_DNA"/>
</dbReference>
<sequence>MKKILFLLFLAQATVFAQQKFEREYRVEVHKVPEASQQVIKMWGFKEKIKWYVEESQDGKTFEAKVCHQKKKHSIEFSDKGAIIDVEIKIDFSELEKDIQANINKTLSEKFRKFKIKKTQIQYTGSESAMYKAVFQLATEQETLTPKYELIVKGKVKKSYVKYELLFDGNGTIVKELQFAPQNTDNLEF</sequence>
<dbReference type="SUPFAM" id="SSF160574">
    <property type="entry name" value="BT0923-like"/>
    <property type="match status" value="1"/>
</dbReference>
<dbReference type="Proteomes" id="UP001497527">
    <property type="component" value="Unassembled WGS sequence"/>
</dbReference>
<evidence type="ECO:0000256" key="1">
    <source>
        <dbReference type="SAM" id="SignalP"/>
    </source>
</evidence>
<proteinExistence type="predicted"/>
<protein>
    <recommendedName>
        <fullName evidence="4">Beta-lactamase-inhibitor-like PepSY-like domain-containing protein</fullName>
    </recommendedName>
</protein>
<keyword evidence="3" id="KW-1185">Reference proteome</keyword>
<dbReference type="RefSeq" id="WP_348714230.1">
    <property type="nucleotide sequence ID" value="NZ_CAXJIO010000018.1"/>
</dbReference>
<gene>
    <name evidence="2" type="ORF">T190423A01A_90072</name>
</gene>
<comment type="caution">
    <text evidence="2">The sequence shown here is derived from an EMBL/GenBank/DDBJ whole genome shotgun (WGS) entry which is preliminary data.</text>
</comment>
<name>A0ABM9PGA0_9FLAO</name>
<evidence type="ECO:0008006" key="4">
    <source>
        <dbReference type="Google" id="ProtNLM"/>
    </source>
</evidence>
<accession>A0ABM9PGA0</accession>
<keyword evidence="1" id="KW-0732">Signal</keyword>
<evidence type="ECO:0000313" key="3">
    <source>
        <dbReference type="Proteomes" id="UP001497527"/>
    </source>
</evidence>
<feature type="signal peptide" evidence="1">
    <location>
        <begin position="1"/>
        <end position="17"/>
    </location>
</feature>
<organism evidence="2 3">
    <name type="scientific">Tenacibaculum polynesiense</name>
    <dbReference type="NCBI Taxonomy" id="3137857"/>
    <lineage>
        <taxon>Bacteria</taxon>
        <taxon>Pseudomonadati</taxon>
        <taxon>Bacteroidota</taxon>
        <taxon>Flavobacteriia</taxon>
        <taxon>Flavobacteriales</taxon>
        <taxon>Flavobacteriaceae</taxon>
        <taxon>Tenacibaculum</taxon>
    </lineage>
</organism>
<feature type="chain" id="PRO_5045156020" description="Beta-lactamase-inhibitor-like PepSY-like domain-containing protein" evidence="1">
    <location>
        <begin position="18"/>
        <end position="189"/>
    </location>
</feature>
<evidence type="ECO:0000313" key="2">
    <source>
        <dbReference type="EMBL" id="CAL2104647.1"/>
    </source>
</evidence>
<reference evidence="2 3" key="1">
    <citation type="submission" date="2024-05" db="EMBL/GenBank/DDBJ databases">
        <authorList>
            <person name="Duchaud E."/>
        </authorList>
    </citation>
    <scope>NUCLEOTIDE SEQUENCE [LARGE SCALE GENOMIC DNA]</scope>
    <source>
        <strain evidence="2">Ena-SAMPLE-TAB-13-05-2024-13:56:06:370-140308</strain>
    </source>
</reference>